<evidence type="ECO:0000313" key="2">
    <source>
        <dbReference type="Proteomes" id="UP000790709"/>
    </source>
</evidence>
<gene>
    <name evidence="1" type="ORF">BV22DRAFT_1036046</name>
</gene>
<accession>A0ACB8BDA8</accession>
<evidence type="ECO:0000313" key="1">
    <source>
        <dbReference type="EMBL" id="KAH7923696.1"/>
    </source>
</evidence>
<protein>
    <submittedName>
        <fullName evidence="1">Uncharacterized protein</fullName>
    </submittedName>
</protein>
<dbReference type="EMBL" id="MU266445">
    <property type="protein sequence ID" value="KAH7923696.1"/>
    <property type="molecule type" value="Genomic_DNA"/>
</dbReference>
<dbReference type="Proteomes" id="UP000790709">
    <property type="component" value="Unassembled WGS sequence"/>
</dbReference>
<reference evidence="1" key="1">
    <citation type="journal article" date="2021" name="New Phytol.">
        <title>Evolutionary innovations through gain and loss of genes in the ectomycorrhizal Boletales.</title>
        <authorList>
            <person name="Wu G."/>
            <person name="Miyauchi S."/>
            <person name="Morin E."/>
            <person name="Kuo A."/>
            <person name="Drula E."/>
            <person name="Varga T."/>
            <person name="Kohler A."/>
            <person name="Feng B."/>
            <person name="Cao Y."/>
            <person name="Lipzen A."/>
            <person name="Daum C."/>
            <person name="Hundley H."/>
            <person name="Pangilinan J."/>
            <person name="Johnson J."/>
            <person name="Barry K."/>
            <person name="LaButti K."/>
            <person name="Ng V."/>
            <person name="Ahrendt S."/>
            <person name="Min B."/>
            <person name="Choi I.G."/>
            <person name="Park H."/>
            <person name="Plett J.M."/>
            <person name="Magnuson J."/>
            <person name="Spatafora J.W."/>
            <person name="Nagy L.G."/>
            <person name="Henrissat B."/>
            <person name="Grigoriev I.V."/>
            <person name="Yang Z.L."/>
            <person name="Xu J."/>
            <person name="Martin F.M."/>
        </authorList>
    </citation>
    <scope>NUCLEOTIDE SEQUENCE</scope>
    <source>
        <strain evidence="1">KUC20120723A-06</strain>
    </source>
</reference>
<comment type="caution">
    <text evidence="1">The sequence shown here is derived from an EMBL/GenBank/DDBJ whole genome shotgun (WGS) entry which is preliminary data.</text>
</comment>
<keyword evidence="2" id="KW-1185">Reference proteome</keyword>
<name>A0ACB8BDA8_9AGAM</name>
<proteinExistence type="predicted"/>
<sequence>MTLLHVYFTLRNQQAFQRLLEGTGSRGQSSSSTAGLSTSGGKSWTRSSTLTSVVATDVNALDSLGRTVLHLACSSIEPSSVEYVRMLLAHPIININAQDTEGHWTALHRALYHGNIAAATLLLRRPEVDTSMKDHEGYTAFDLYNSTLRTTKPSSFDGGSADLFTWGTNRNAALGLGDGNDRVYPDQVVIPHKDDPITRQKKSIEERFSPIQVRQLAMSRLHTVILTSETRDNVRVCGFGGGGRLGPNQHTQYSLVPLPDFMHTIDSVAIGQDHTLALTTTGEVLSWGLNRFSQLGYVVEQPSNGRLEEPIQSSPRKIGSLKKEHVRGVAACKTASACFTSTEVYTWGTNGGQLGYSKTATPVQVLPRKVASIVQPVSAISMTDTAMACLLDNGEVACVWNAGVTKINFPIQNFPLEMYVYRPPQAVKGPNITKLTSCDDTFAALSSNGEVFTFCPPNAGDGEGSSSKGLQAIKPQRVWALRRQFSGVRDVALGADGSIIVCTQSGHVFVRTRNTKSGQSASVKAFKFQRVPYIQRVVAVCANNTGALAALRVDHEPSPIRLTGRSLSGDIAEIQPYLSFASGGGQTGQLTGSPVISPSFGDADDEIEDASILDDISALSLLLDLLNQKRAAGKTSKVSLHDGDHLPHGADLLLHFSPRAEFPIHRVILATRCVSLCIVLSSGDALHDKESKIVIKLSHVASVTGSHKAPRLHFSGCSIISVLILLRYLYSDQLLAIWDRRIGSPFSEHFRRLDVKPTQVKLDLQSLAHLLDLPLLSQALESPGKRSPVPSEGRDFRRLFDASQAQANTRSEVRRSTKEDPLAPDVMLHLADKVVYCHSAILRARCTFFMSFFSDVEWTIKRRDAFGIVDVDMKHLRWQVMDYVLRFVCCGEEELFETLNFAQSVDDVLEFMFDVMAAANELLLDRLVLLCSQVILKYMNISNVCYLLTDASHFHAVDLVESVQEYMAANLEVLLEGKMLDDLAPPLIKQLSEYVRTSQAHKSPVSRSNKLAKEALERHREWLALQDIPQPFVPTSTGKAHTNKESSPRLSPPSRRKRLPSLGNTPMVSPVLRPQPSPRMLSSREPSGDDIFIMDDADAVPALELTKSEAAVVENAPKPAAVWKRTSSAPRTDLKSIMAEAESRNTLPSARKLPPPMMQHAPSRESLRPNPNYKQAAAASPSRQIPRTIPALDAPPTTPPRNPPAPSAQRSVAGRTRMQPDLAPTGATPSGLGPVISPVRQIPSPAAGPSAPRHVSGSASAWTLPPVQPVVQPNAHGSAPSFAEIQKLQLTQGAPVLKDKRSLLEIQQEEQVRRQEEEARQQEEEFLKWWAAEEARVQAELSSQRQPTRQGRSGKKPKPAQGKVSKTMDVQPASTSSGGPQPKPRRREKQLHGVTASKS</sequence>
<organism evidence="1 2">
    <name type="scientific">Leucogyrophana mollusca</name>
    <dbReference type="NCBI Taxonomy" id="85980"/>
    <lineage>
        <taxon>Eukaryota</taxon>
        <taxon>Fungi</taxon>
        <taxon>Dikarya</taxon>
        <taxon>Basidiomycota</taxon>
        <taxon>Agaricomycotina</taxon>
        <taxon>Agaricomycetes</taxon>
        <taxon>Agaricomycetidae</taxon>
        <taxon>Boletales</taxon>
        <taxon>Boletales incertae sedis</taxon>
        <taxon>Leucogyrophana</taxon>
    </lineage>
</organism>